<dbReference type="InterPro" id="IPR011703">
    <property type="entry name" value="ATPase_AAA-3"/>
</dbReference>
<dbReference type="FunFam" id="3.40.50.300:FF:000640">
    <property type="entry name" value="MoxR family ATPase"/>
    <property type="match status" value="1"/>
</dbReference>
<comment type="similarity">
    <text evidence="3">Belongs to the MoxR family.</text>
</comment>
<keyword evidence="7" id="KW-1185">Reference proteome</keyword>
<dbReference type="Pfam" id="PF17863">
    <property type="entry name" value="AAA_lid_2"/>
    <property type="match status" value="1"/>
</dbReference>
<protein>
    <submittedName>
        <fullName evidence="6">MoxR family ATPase</fullName>
    </submittedName>
</protein>
<dbReference type="EMBL" id="JAKUDL010000002">
    <property type="protein sequence ID" value="MCH4294311.1"/>
    <property type="molecule type" value="Genomic_DNA"/>
</dbReference>
<dbReference type="Gene3D" id="1.10.8.80">
    <property type="entry name" value="Magnesium chelatase subunit I, C-Terminal domain"/>
    <property type="match status" value="1"/>
</dbReference>
<dbReference type="GO" id="GO:0016887">
    <property type="term" value="F:ATP hydrolysis activity"/>
    <property type="evidence" value="ECO:0007669"/>
    <property type="project" value="InterPro"/>
</dbReference>
<evidence type="ECO:0000256" key="2">
    <source>
        <dbReference type="ARBA" id="ARBA00022840"/>
    </source>
</evidence>
<organism evidence="6 7">
    <name type="scientific">Shewanella zhuhaiensis</name>
    <dbReference type="NCBI Taxonomy" id="2919576"/>
    <lineage>
        <taxon>Bacteria</taxon>
        <taxon>Pseudomonadati</taxon>
        <taxon>Pseudomonadota</taxon>
        <taxon>Gammaproteobacteria</taxon>
        <taxon>Alteromonadales</taxon>
        <taxon>Shewanellaceae</taxon>
        <taxon>Shewanella</taxon>
    </lineage>
</organism>
<dbReference type="Pfam" id="PF07726">
    <property type="entry name" value="AAA_3"/>
    <property type="match status" value="1"/>
</dbReference>
<dbReference type="GO" id="GO:0005524">
    <property type="term" value="F:ATP binding"/>
    <property type="evidence" value="ECO:0007669"/>
    <property type="project" value="UniProtKB-KW"/>
</dbReference>
<dbReference type="PIRSF" id="PIRSF002849">
    <property type="entry name" value="AAA_ATPase_chaperone_MoxR_prd"/>
    <property type="match status" value="1"/>
</dbReference>
<dbReference type="AlphaFoldDB" id="A0AAJ1BGF4"/>
<proteinExistence type="inferred from homology"/>
<reference evidence="6 7" key="1">
    <citation type="submission" date="2022-02" db="EMBL/GenBank/DDBJ databases">
        <title>The genome sequence of Shewanella sp. 3B26.</title>
        <authorList>
            <person name="Du J."/>
        </authorList>
    </citation>
    <scope>NUCLEOTIDE SEQUENCE [LARGE SCALE GENOMIC DNA]</scope>
    <source>
        <strain evidence="6 7">3B26</strain>
    </source>
</reference>
<evidence type="ECO:0000256" key="3">
    <source>
        <dbReference type="ARBA" id="ARBA00061607"/>
    </source>
</evidence>
<accession>A0AAJ1BGF4</accession>
<comment type="caution">
    <text evidence="6">The sequence shown here is derived from an EMBL/GenBank/DDBJ whole genome shotgun (WGS) entry which is preliminary data.</text>
</comment>
<gene>
    <name evidence="6" type="ORF">MJ923_08320</name>
</gene>
<keyword evidence="1" id="KW-0547">Nucleotide-binding</keyword>
<dbReference type="SUPFAM" id="SSF52540">
    <property type="entry name" value="P-loop containing nucleoside triphosphate hydrolases"/>
    <property type="match status" value="1"/>
</dbReference>
<dbReference type="Gene3D" id="3.40.50.300">
    <property type="entry name" value="P-loop containing nucleotide triphosphate hydrolases"/>
    <property type="match status" value="1"/>
</dbReference>
<evidence type="ECO:0000256" key="1">
    <source>
        <dbReference type="ARBA" id="ARBA00022741"/>
    </source>
</evidence>
<evidence type="ECO:0000313" key="7">
    <source>
        <dbReference type="Proteomes" id="UP001297581"/>
    </source>
</evidence>
<evidence type="ECO:0000259" key="5">
    <source>
        <dbReference type="Pfam" id="PF17863"/>
    </source>
</evidence>
<dbReference type="CDD" id="cd00009">
    <property type="entry name" value="AAA"/>
    <property type="match status" value="1"/>
</dbReference>
<feature type="domain" description="ATPase AAA-3" evidence="4">
    <location>
        <begin position="43"/>
        <end position="173"/>
    </location>
</feature>
<dbReference type="InterPro" id="IPR050764">
    <property type="entry name" value="CbbQ/NirQ/NorQ/GpvN"/>
</dbReference>
<feature type="domain" description="ChlI/MoxR AAA lid" evidence="5">
    <location>
        <begin position="243"/>
        <end position="295"/>
    </location>
</feature>
<dbReference type="InterPro" id="IPR027417">
    <property type="entry name" value="P-loop_NTPase"/>
</dbReference>
<dbReference type="PANTHER" id="PTHR42759:SF5">
    <property type="entry name" value="METHANOL DEHYDROGENASE REGULATOR"/>
    <property type="match status" value="1"/>
</dbReference>
<evidence type="ECO:0000313" key="6">
    <source>
        <dbReference type="EMBL" id="MCH4294311.1"/>
    </source>
</evidence>
<sequence length="309" mass="33476">MQDNTAAKNATELENLIAQLERVLLGKSRQIRLALACVLARGHLLIEDLPGMGKTSLSQAMAKSLGLSYQRIQFTSDMLPADILGVSIYDKSLNQFVFHPGPLFKQMVLADEINRASPKTQSALLEAMAEGQTTVDGNTHSLPKPFFVIATQNPTDQSGTFPLPESQLDRFMMRISVGYPSREAELAMLKGKGEDPAGSLPQCVSPMGLMQLQAEVDKVSASDAVLGYLLALVEETRAQGEGYGLSPRATKALLASAKAWAFLAGRQFLVPEDIQAVFVCVAQHRLRSSSLHQGESLAQRILASVNPIR</sequence>
<dbReference type="InterPro" id="IPR041628">
    <property type="entry name" value="ChlI/MoxR_AAA_lid"/>
</dbReference>
<evidence type="ECO:0000259" key="4">
    <source>
        <dbReference type="Pfam" id="PF07726"/>
    </source>
</evidence>
<name>A0AAJ1BGF4_9GAMM</name>
<dbReference type="PANTHER" id="PTHR42759">
    <property type="entry name" value="MOXR FAMILY PROTEIN"/>
    <property type="match status" value="1"/>
</dbReference>
<dbReference type="Proteomes" id="UP001297581">
    <property type="component" value="Unassembled WGS sequence"/>
</dbReference>
<dbReference type="RefSeq" id="WP_240590684.1">
    <property type="nucleotide sequence ID" value="NZ_JAKUDL010000002.1"/>
</dbReference>
<keyword evidence="2" id="KW-0067">ATP-binding</keyword>